<evidence type="ECO:0000313" key="1">
    <source>
        <dbReference type="EMBL" id="CAJ1379096.1"/>
    </source>
</evidence>
<evidence type="ECO:0000313" key="2">
    <source>
        <dbReference type="Proteomes" id="UP001178507"/>
    </source>
</evidence>
<keyword evidence="2" id="KW-1185">Reference proteome</keyword>
<organism evidence="1 2">
    <name type="scientific">Effrenium voratum</name>
    <dbReference type="NCBI Taxonomy" id="2562239"/>
    <lineage>
        <taxon>Eukaryota</taxon>
        <taxon>Sar</taxon>
        <taxon>Alveolata</taxon>
        <taxon>Dinophyceae</taxon>
        <taxon>Suessiales</taxon>
        <taxon>Symbiodiniaceae</taxon>
        <taxon>Effrenium</taxon>
    </lineage>
</organism>
<name>A0AA36MP72_9DINO</name>
<dbReference type="AlphaFoldDB" id="A0AA36MP72"/>
<gene>
    <name evidence="1" type="ORF">EVOR1521_LOCUS7447</name>
</gene>
<comment type="caution">
    <text evidence="1">The sequence shown here is derived from an EMBL/GenBank/DDBJ whole genome shotgun (WGS) entry which is preliminary data.</text>
</comment>
<proteinExistence type="predicted"/>
<dbReference type="Proteomes" id="UP001178507">
    <property type="component" value="Unassembled WGS sequence"/>
</dbReference>
<reference evidence="1" key="1">
    <citation type="submission" date="2023-08" db="EMBL/GenBank/DDBJ databases">
        <authorList>
            <person name="Chen Y."/>
            <person name="Shah S."/>
            <person name="Dougan E. K."/>
            <person name="Thang M."/>
            <person name="Chan C."/>
        </authorList>
    </citation>
    <scope>NUCLEOTIDE SEQUENCE</scope>
</reference>
<protein>
    <submittedName>
        <fullName evidence="1">Uncharacterized protein</fullName>
    </submittedName>
</protein>
<accession>A0AA36MP72</accession>
<sequence>MQPWLPVGAPSVLQSCATAACCRHQLYDAQTTYDILRLWDLYGLDWPYGSKVGQFLLKQREPKATEVIQVNGSRHRSAVDFRAEWQSEEKISELWSPKSKRTKS</sequence>
<dbReference type="EMBL" id="CAUJNA010000598">
    <property type="protein sequence ID" value="CAJ1379096.1"/>
    <property type="molecule type" value="Genomic_DNA"/>
</dbReference>